<dbReference type="InterPro" id="IPR001304">
    <property type="entry name" value="C-type_lectin-like"/>
</dbReference>
<evidence type="ECO:0000313" key="3">
    <source>
        <dbReference type="EMBL" id="KAK7489340.1"/>
    </source>
</evidence>
<proteinExistence type="predicted"/>
<dbReference type="SMART" id="SM00034">
    <property type="entry name" value="CLECT"/>
    <property type="match status" value="1"/>
</dbReference>
<evidence type="ECO:0000313" key="4">
    <source>
        <dbReference type="Proteomes" id="UP001519460"/>
    </source>
</evidence>
<organism evidence="3 4">
    <name type="scientific">Batillaria attramentaria</name>
    <dbReference type="NCBI Taxonomy" id="370345"/>
    <lineage>
        <taxon>Eukaryota</taxon>
        <taxon>Metazoa</taxon>
        <taxon>Spiralia</taxon>
        <taxon>Lophotrochozoa</taxon>
        <taxon>Mollusca</taxon>
        <taxon>Gastropoda</taxon>
        <taxon>Caenogastropoda</taxon>
        <taxon>Sorbeoconcha</taxon>
        <taxon>Cerithioidea</taxon>
        <taxon>Batillariidae</taxon>
        <taxon>Batillaria</taxon>
    </lineage>
</organism>
<dbReference type="Gene3D" id="3.10.100.10">
    <property type="entry name" value="Mannose-Binding Protein A, subunit A"/>
    <property type="match status" value="1"/>
</dbReference>
<dbReference type="Proteomes" id="UP001519460">
    <property type="component" value="Unassembled WGS sequence"/>
</dbReference>
<dbReference type="InterPro" id="IPR016186">
    <property type="entry name" value="C-type_lectin-like/link_sf"/>
</dbReference>
<evidence type="ECO:0000259" key="2">
    <source>
        <dbReference type="PROSITE" id="PS50041"/>
    </source>
</evidence>
<sequence length="230" mass="26141">MRDKSLDDYKPDVTLDSHSEAGSAPTSGSCGKKCSSRPWCNSFVYSFQSSVCELHSLVFHSQVSKNASDGMATFTTHIDWCRREEGFTYDRVTGLCWKLMEERRKWLEANASCTAQGSSLITLDTTAKKDIVIRSMAVNPDSANTIYIGASRPVDMWDTAWPDGQHDFHWVTGQRLDTIVDREFWAEWEPNNHQLIQNVIGLRNNQDGGYLLDDMPGGYLRQYICEKRLP</sequence>
<feature type="domain" description="C-type lectin" evidence="2">
    <location>
        <begin position="92"/>
        <end position="226"/>
    </location>
</feature>
<accession>A0ABD0KRH2</accession>
<protein>
    <recommendedName>
        <fullName evidence="2">C-type lectin domain-containing protein</fullName>
    </recommendedName>
</protein>
<reference evidence="3 4" key="1">
    <citation type="journal article" date="2023" name="Sci. Data">
        <title>Genome assembly of the Korean intertidal mud-creeper Batillaria attramentaria.</title>
        <authorList>
            <person name="Patra A.K."/>
            <person name="Ho P.T."/>
            <person name="Jun S."/>
            <person name="Lee S.J."/>
            <person name="Kim Y."/>
            <person name="Won Y.J."/>
        </authorList>
    </citation>
    <scope>NUCLEOTIDE SEQUENCE [LARGE SCALE GENOMIC DNA]</scope>
    <source>
        <strain evidence="3">Wonlab-2016</strain>
    </source>
</reference>
<dbReference type="Pfam" id="PF00024">
    <property type="entry name" value="PAN_1"/>
    <property type="match status" value="1"/>
</dbReference>
<dbReference type="SUPFAM" id="SSF56436">
    <property type="entry name" value="C-type lectin-like"/>
    <property type="match status" value="1"/>
</dbReference>
<dbReference type="SUPFAM" id="SSF57414">
    <property type="entry name" value="Hairpin loop containing domain-like"/>
    <property type="match status" value="1"/>
</dbReference>
<dbReference type="Pfam" id="PF00059">
    <property type="entry name" value="Lectin_C"/>
    <property type="match status" value="1"/>
</dbReference>
<dbReference type="EMBL" id="JACVVK020000139">
    <property type="protein sequence ID" value="KAK7489340.1"/>
    <property type="molecule type" value="Genomic_DNA"/>
</dbReference>
<feature type="region of interest" description="Disordered" evidence="1">
    <location>
        <begin position="1"/>
        <end position="34"/>
    </location>
</feature>
<dbReference type="AlphaFoldDB" id="A0ABD0KRH2"/>
<dbReference type="PROSITE" id="PS50041">
    <property type="entry name" value="C_TYPE_LECTIN_2"/>
    <property type="match status" value="1"/>
</dbReference>
<name>A0ABD0KRH2_9CAEN</name>
<comment type="caution">
    <text evidence="3">The sequence shown here is derived from an EMBL/GenBank/DDBJ whole genome shotgun (WGS) entry which is preliminary data.</text>
</comment>
<keyword evidence="4" id="KW-1185">Reference proteome</keyword>
<dbReference type="CDD" id="cd00037">
    <property type="entry name" value="CLECT"/>
    <property type="match status" value="1"/>
</dbReference>
<dbReference type="InterPro" id="IPR003609">
    <property type="entry name" value="Pan_app"/>
</dbReference>
<dbReference type="InterPro" id="IPR016187">
    <property type="entry name" value="CTDL_fold"/>
</dbReference>
<feature type="compositionally biased region" description="Basic and acidic residues" evidence="1">
    <location>
        <begin position="1"/>
        <end position="19"/>
    </location>
</feature>
<evidence type="ECO:0000256" key="1">
    <source>
        <dbReference type="SAM" id="MobiDB-lite"/>
    </source>
</evidence>
<gene>
    <name evidence="3" type="ORF">BaRGS_00019448</name>
</gene>